<organism evidence="1 2">
    <name type="scientific">Stentor coeruleus</name>
    <dbReference type="NCBI Taxonomy" id="5963"/>
    <lineage>
        <taxon>Eukaryota</taxon>
        <taxon>Sar</taxon>
        <taxon>Alveolata</taxon>
        <taxon>Ciliophora</taxon>
        <taxon>Postciliodesmatophora</taxon>
        <taxon>Heterotrichea</taxon>
        <taxon>Heterotrichida</taxon>
        <taxon>Stentoridae</taxon>
        <taxon>Stentor</taxon>
    </lineage>
</organism>
<evidence type="ECO:0000313" key="2">
    <source>
        <dbReference type="Proteomes" id="UP000187209"/>
    </source>
</evidence>
<dbReference type="EMBL" id="MPUH01000232">
    <property type="protein sequence ID" value="OMJ85594.1"/>
    <property type="molecule type" value="Genomic_DNA"/>
</dbReference>
<dbReference type="AlphaFoldDB" id="A0A1R2C9B5"/>
<evidence type="ECO:0000313" key="1">
    <source>
        <dbReference type="EMBL" id="OMJ85594.1"/>
    </source>
</evidence>
<name>A0A1R2C9B5_9CILI</name>
<protein>
    <submittedName>
        <fullName evidence="1">Uncharacterized protein</fullName>
    </submittedName>
</protein>
<dbReference type="Proteomes" id="UP000187209">
    <property type="component" value="Unassembled WGS sequence"/>
</dbReference>
<comment type="caution">
    <text evidence="1">The sequence shown here is derived from an EMBL/GenBank/DDBJ whole genome shotgun (WGS) entry which is preliminary data.</text>
</comment>
<accession>A0A1R2C9B5</accession>
<proteinExistence type="predicted"/>
<gene>
    <name evidence="1" type="ORF">SteCoe_13073</name>
</gene>
<reference evidence="1 2" key="1">
    <citation type="submission" date="2016-11" db="EMBL/GenBank/DDBJ databases">
        <title>The macronuclear genome of Stentor coeruleus: a giant cell with tiny introns.</title>
        <authorList>
            <person name="Slabodnick M."/>
            <person name="Ruby J.G."/>
            <person name="Reiff S.B."/>
            <person name="Swart E.C."/>
            <person name="Gosai S."/>
            <person name="Prabakaran S."/>
            <person name="Witkowska E."/>
            <person name="Larue G.E."/>
            <person name="Fisher S."/>
            <person name="Freeman R.M."/>
            <person name="Gunawardena J."/>
            <person name="Chu W."/>
            <person name="Stover N.A."/>
            <person name="Gregory B.D."/>
            <person name="Nowacki M."/>
            <person name="Derisi J."/>
            <person name="Roy S.W."/>
            <person name="Marshall W.F."/>
            <person name="Sood P."/>
        </authorList>
    </citation>
    <scope>NUCLEOTIDE SEQUENCE [LARGE SCALE GENOMIC DNA]</scope>
    <source>
        <strain evidence="1">WM001</strain>
    </source>
</reference>
<keyword evidence="2" id="KW-1185">Reference proteome</keyword>
<sequence>MEELLQSVSSVRKTIQERRNSRARVESFQSVDFRLQIPSPRSGLLQKSFSKPNIPKIQLEKPMLNRLAKMSEDEFSRFMQSPLRSLPENKIKLSPSRKRTYKLDAASLLVSRIKEFLKKKLRIWKEITEKAKRNDGEVYKKELVFKVNLGKRAEKVRYVSRERISDDEIQTAKNTVELPIKAHTSRMSPKSPVLIDFNKNKIRGGSRGYEQRPPIIEVLAEDSGLIKSKICKIIPEKNNLISARPASTYLRGSIEKAKPKGQGRKNPTKMFLVLSKLIHKITRSMHFHLKSYSKLSKFHSLLQHKLSYLFKLTTSSIFISCTYSNIQEAVSKIHEVFNNKIAEIFYFMKFRCVVESGLFEDSSIDDSSKDDLGQSCNNTVLETLKKQIKSCDSQRRPSQKSITYLVIAPSFFNLLMSVEQKVRFRHFHDFCNLIIKTYTQMLKGLKILAKFNRNLMIFSLRSIKKQSKTKRLYVKTIKNMCENLEKDAKFRVSSAWRHWKLFGYEDFDNHKQILQGGSLFLAFKRIFHQRTKELFLIYSRTKYRKFANKPKTQYNIIKGVQRLEKSIKRLQRKTLQIWSLIPSKPKSLKNYNLKALINIHTKSFRIQFNQWRQKSLILSFYKQTTIKTFQNTIKTYLKAKFRIWQKNFL</sequence>